<evidence type="ECO:0000259" key="8">
    <source>
        <dbReference type="PROSITE" id="PS51459"/>
    </source>
</evidence>
<protein>
    <recommendedName>
        <fullName evidence="5">protein adenylyltransferase</fullName>
        <ecNumber evidence="5">2.7.7.108</ecNumber>
    </recommendedName>
</protein>
<comment type="caution">
    <text evidence="9">The sequence shown here is derived from an EMBL/GenBank/DDBJ whole genome shotgun (WGS) entry which is preliminary data.</text>
</comment>
<dbReference type="Pfam" id="PF02661">
    <property type="entry name" value="Fic"/>
    <property type="match status" value="1"/>
</dbReference>
<dbReference type="Gene3D" id="1.10.3290.10">
    <property type="entry name" value="Fido-like domain"/>
    <property type="match status" value="1"/>
</dbReference>
<keyword evidence="1" id="KW-0808">Transferase</keyword>
<evidence type="ECO:0000256" key="5">
    <source>
        <dbReference type="ARBA" id="ARBA00034531"/>
    </source>
</evidence>
<organism evidence="9 10">
    <name type="scientific">Corynebacterium xerosis</name>
    <dbReference type="NCBI Taxonomy" id="1725"/>
    <lineage>
        <taxon>Bacteria</taxon>
        <taxon>Bacillati</taxon>
        <taxon>Actinomycetota</taxon>
        <taxon>Actinomycetes</taxon>
        <taxon>Mycobacteriales</taxon>
        <taxon>Corynebacteriaceae</taxon>
        <taxon>Corynebacterium</taxon>
    </lineage>
</organism>
<dbReference type="GO" id="GO:0051302">
    <property type="term" value="P:regulation of cell division"/>
    <property type="evidence" value="ECO:0007669"/>
    <property type="project" value="TreeGrafter"/>
</dbReference>
<dbReference type="EMBL" id="JABAGA010000009">
    <property type="protein sequence ID" value="NMF10275.1"/>
    <property type="molecule type" value="Genomic_DNA"/>
</dbReference>
<dbReference type="SUPFAM" id="SSF140931">
    <property type="entry name" value="Fic-like"/>
    <property type="match status" value="1"/>
</dbReference>
<feature type="domain" description="Fido" evidence="8">
    <location>
        <begin position="58"/>
        <end position="169"/>
    </location>
</feature>
<dbReference type="PROSITE" id="PS51459">
    <property type="entry name" value="FIDO"/>
    <property type="match status" value="1"/>
</dbReference>
<dbReference type="GO" id="GO:0005524">
    <property type="term" value="F:ATP binding"/>
    <property type="evidence" value="ECO:0007669"/>
    <property type="project" value="UniProtKB-KW"/>
</dbReference>
<proteinExistence type="predicted"/>
<evidence type="ECO:0000256" key="1">
    <source>
        <dbReference type="ARBA" id="ARBA00022679"/>
    </source>
</evidence>
<evidence type="ECO:0000313" key="9">
    <source>
        <dbReference type="EMBL" id="NMF10275.1"/>
    </source>
</evidence>
<dbReference type="PANTHER" id="PTHR39560:SF1">
    <property type="entry name" value="PROTEIN ADENYLYLTRANSFERASE FIC-RELATED"/>
    <property type="match status" value="1"/>
</dbReference>
<keyword evidence="4" id="KW-0067">ATP-binding</keyword>
<dbReference type="EC" id="2.7.7.108" evidence="5"/>
<comment type="catalytic activity">
    <reaction evidence="7">
        <text>L-tyrosyl-[protein] + ATP = O-(5'-adenylyl)-L-tyrosyl-[protein] + diphosphate</text>
        <dbReference type="Rhea" id="RHEA:54288"/>
        <dbReference type="Rhea" id="RHEA-COMP:10136"/>
        <dbReference type="Rhea" id="RHEA-COMP:13846"/>
        <dbReference type="ChEBI" id="CHEBI:30616"/>
        <dbReference type="ChEBI" id="CHEBI:33019"/>
        <dbReference type="ChEBI" id="CHEBI:46858"/>
        <dbReference type="ChEBI" id="CHEBI:83624"/>
        <dbReference type="EC" id="2.7.7.108"/>
    </reaction>
</comment>
<evidence type="ECO:0000256" key="4">
    <source>
        <dbReference type="ARBA" id="ARBA00022840"/>
    </source>
</evidence>
<evidence type="ECO:0000256" key="3">
    <source>
        <dbReference type="ARBA" id="ARBA00022741"/>
    </source>
</evidence>
<dbReference type="InterPro" id="IPR003812">
    <property type="entry name" value="Fido"/>
</dbReference>
<dbReference type="GO" id="GO:0070733">
    <property type="term" value="F:AMPylase activity"/>
    <property type="evidence" value="ECO:0007669"/>
    <property type="project" value="UniProtKB-EC"/>
</dbReference>
<comment type="catalytic activity">
    <reaction evidence="6">
        <text>L-threonyl-[protein] + ATP = 3-O-(5'-adenylyl)-L-threonyl-[protein] + diphosphate</text>
        <dbReference type="Rhea" id="RHEA:54292"/>
        <dbReference type="Rhea" id="RHEA-COMP:11060"/>
        <dbReference type="Rhea" id="RHEA-COMP:13847"/>
        <dbReference type="ChEBI" id="CHEBI:30013"/>
        <dbReference type="ChEBI" id="CHEBI:30616"/>
        <dbReference type="ChEBI" id="CHEBI:33019"/>
        <dbReference type="ChEBI" id="CHEBI:138113"/>
        <dbReference type="EC" id="2.7.7.108"/>
    </reaction>
</comment>
<evidence type="ECO:0000256" key="6">
    <source>
        <dbReference type="ARBA" id="ARBA00047939"/>
    </source>
</evidence>
<dbReference type="RefSeq" id="WP_168938409.1">
    <property type="nucleotide sequence ID" value="NZ_JABAGA010000009.1"/>
</dbReference>
<reference evidence="9 10" key="1">
    <citation type="submission" date="2020-04" db="EMBL/GenBank/DDBJ databases">
        <authorList>
            <person name="Hitch T.C.A."/>
            <person name="Wylensek D."/>
            <person name="Clavel T."/>
        </authorList>
    </citation>
    <scope>NUCLEOTIDE SEQUENCE [LARGE SCALE GENOMIC DNA]</scope>
    <source>
        <strain evidence="9 10">BL-383-APC-2I</strain>
    </source>
</reference>
<evidence type="ECO:0000256" key="2">
    <source>
        <dbReference type="ARBA" id="ARBA00022695"/>
    </source>
</evidence>
<keyword evidence="2" id="KW-0548">Nucleotidyltransferase</keyword>
<name>A0A7X9SY97_9CORY</name>
<gene>
    <name evidence="9" type="ORF">HF852_11820</name>
</gene>
<dbReference type="AlphaFoldDB" id="A0A7X9SY97"/>
<evidence type="ECO:0000256" key="7">
    <source>
        <dbReference type="ARBA" id="ARBA00048696"/>
    </source>
</evidence>
<keyword evidence="3" id="KW-0547">Nucleotide-binding</keyword>
<dbReference type="InterPro" id="IPR036597">
    <property type="entry name" value="Fido-like_dom_sf"/>
</dbReference>
<dbReference type="PANTHER" id="PTHR39560">
    <property type="entry name" value="PROTEIN ADENYLYLTRANSFERASE FIC-RELATED"/>
    <property type="match status" value="1"/>
</dbReference>
<dbReference type="Proteomes" id="UP000589552">
    <property type="component" value="Unassembled WGS sequence"/>
</dbReference>
<sequence length="169" mass="18693">MNDAQAHRQRWDELFYPGTETLRNIPGVTDSDLWRTVEADLSGLRAAELPPTGFGEPTAAEEIRAIHAHIFQDCYTWAGTFRTVNIGKEHSTFVAYDAIDDRLAELDDTLDALDGLTYDDKLEVLAYTHSELNQIHPFAEGNGRATRAFMTAIAARGSAPGLVDTRGLQ</sequence>
<evidence type="ECO:0000313" key="10">
    <source>
        <dbReference type="Proteomes" id="UP000589552"/>
    </source>
</evidence>
<accession>A0A7X9SY97</accession>